<dbReference type="InterPro" id="IPR004474">
    <property type="entry name" value="LytR_CpsA_psr"/>
</dbReference>
<evidence type="ECO:0000313" key="6">
    <source>
        <dbReference type="EMBL" id="WAA10069.1"/>
    </source>
</evidence>
<evidence type="ECO:0000313" key="7">
    <source>
        <dbReference type="Proteomes" id="UP001164718"/>
    </source>
</evidence>
<dbReference type="PANTHER" id="PTHR33392:SF6">
    <property type="entry name" value="POLYISOPRENYL-TEICHOIC ACID--PEPTIDOGLYCAN TEICHOIC ACID TRANSFERASE TAGU"/>
    <property type="match status" value="1"/>
</dbReference>
<reference evidence="6" key="1">
    <citation type="submission" date="2022-09" db="EMBL/GenBank/DDBJ databases">
        <title>Complete Genomes of Fervidibacillus albus and Fervidibacillus halotolerans isolated from tidal flat sediments.</title>
        <authorList>
            <person name="Kwon K.K."/>
            <person name="Yang S.-H."/>
            <person name="Park M.J."/>
            <person name="Oh H.-M."/>
        </authorList>
    </citation>
    <scope>NUCLEOTIDE SEQUENCE</scope>
    <source>
        <strain evidence="6">MEBiC13591</strain>
    </source>
</reference>
<dbReference type="InterPro" id="IPR050922">
    <property type="entry name" value="LytR/CpsA/Psr_CW_biosynth"/>
</dbReference>
<gene>
    <name evidence="6" type="ORF">OE104_01620</name>
</gene>
<keyword evidence="4" id="KW-1133">Transmembrane helix</keyword>
<keyword evidence="4" id="KW-0472">Membrane</keyword>
<dbReference type="NCBIfam" id="TIGR00350">
    <property type="entry name" value="lytR_cpsA_psr"/>
    <property type="match status" value="1"/>
</dbReference>
<dbReference type="Pfam" id="PF03816">
    <property type="entry name" value="LytR_cpsA_psr"/>
    <property type="match status" value="1"/>
</dbReference>
<proteinExistence type="inferred from homology"/>
<accession>A0A9E8LUZ5</accession>
<evidence type="ECO:0000256" key="2">
    <source>
        <dbReference type="ARBA" id="ARBA00022692"/>
    </source>
</evidence>
<dbReference type="AlphaFoldDB" id="A0A9E8LUZ5"/>
<evidence type="ECO:0000259" key="5">
    <source>
        <dbReference type="Pfam" id="PF03816"/>
    </source>
</evidence>
<evidence type="ECO:0000256" key="3">
    <source>
        <dbReference type="ARBA" id="ARBA00022968"/>
    </source>
</evidence>
<dbReference type="EMBL" id="CP106878">
    <property type="protein sequence ID" value="WAA10069.1"/>
    <property type="molecule type" value="Genomic_DNA"/>
</dbReference>
<dbReference type="Proteomes" id="UP001164718">
    <property type="component" value="Chromosome"/>
</dbReference>
<dbReference type="PANTHER" id="PTHR33392">
    <property type="entry name" value="POLYISOPRENYL-TEICHOIC ACID--PEPTIDOGLYCAN TEICHOIC ACID TRANSFERASE TAGU"/>
    <property type="match status" value="1"/>
</dbReference>
<comment type="similarity">
    <text evidence="1">Belongs to the LytR/CpsA/Psr (LCP) family.</text>
</comment>
<evidence type="ECO:0000256" key="1">
    <source>
        <dbReference type="ARBA" id="ARBA00006068"/>
    </source>
</evidence>
<keyword evidence="7" id="KW-1185">Reference proteome</keyword>
<organism evidence="6 7">
    <name type="scientific">Fervidibacillus albus</name>
    <dbReference type="NCBI Taxonomy" id="2980026"/>
    <lineage>
        <taxon>Bacteria</taxon>
        <taxon>Bacillati</taxon>
        <taxon>Bacillota</taxon>
        <taxon>Bacilli</taxon>
        <taxon>Bacillales</taxon>
        <taxon>Bacillaceae</taxon>
        <taxon>Fervidibacillus</taxon>
    </lineage>
</organism>
<sequence>MNNTMIKKRRKLLLMIGFVMLVIGVGYGYQVYTSATNTLEKMHEPIKRDTTIRKEAISVQEKDPFSVLLLGVDERPNDVGRSDTMIVVTVNPEDNSMKMLSIPRDTYVSIFGRGEKDKINHSYAFGGVEMAVNTVESFLGIPIDYYVKVNMEGFKDVIDALDGVTVENDMELTHGKYHFPKGQIELTGNEALVFSRIRYEDPRGDFGRQIRQKQIIEAIINKAANISTLWKYSDLFEAFGDNVKTNFTFSEIVELQKAYSDVRKNIEQLRFEGRDGGFIGDYWYYFADSEEVQTLSNILKEHLDLHTYNESVGL</sequence>
<dbReference type="Gene3D" id="3.40.630.190">
    <property type="entry name" value="LCP protein"/>
    <property type="match status" value="1"/>
</dbReference>
<feature type="domain" description="Cell envelope-related transcriptional attenuator" evidence="5">
    <location>
        <begin position="81"/>
        <end position="224"/>
    </location>
</feature>
<protein>
    <submittedName>
        <fullName evidence="6">LCP family protein</fullName>
    </submittedName>
</protein>
<evidence type="ECO:0000256" key="4">
    <source>
        <dbReference type="ARBA" id="ARBA00022989"/>
    </source>
</evidence>
<dbReference type="GO" id="GO:0071555">
    <property type="term" value="P:cell wall organization"/>
    <property type="evidence" value="ECO:0007669"/>
    <property type="project" value="UniProtKB-KW"/>
</dbReference>
<keyword evidence="3" id="KW-0735">Signal-anchor</keyword>
<keyword evidence="2" id="KW-0812">Transmembrane</keyword>
<dbReference type="KEGG" id="faf:OE104_01620"/>
<name>A0A9E8LUZ5_9BACI</name>